<name>A0A8J5F8S5_ZINOF</name>
<gene>
    <name evidence="2" type="ORF">ZIOFF_057145</name>
</gene>
<organism evidence="2 3">
    <name type="scientific">Zingiber officinale</name>
    <name type="common">Ginger</name>
    <name type="synonym">Amomum zingiber</name>
    <dbReference type="NCBI Taxonomy" id="94328"/>
    <lineage>
        <taxon>Eukaryota</taxon>
        <taxon>Viridiplantae</taxon>
        <taxon>Streptophyta</taxon>
        <taxon>Embryophyta</taxon>
        <taxon>Tracheophyta</taxon>
        <taxon>Spermatophyta</taxon>
        <taxon>Magnoliopsida</taxon>
        <taxon>Liliopsida</taxon>
        <taxon>Zingiberales</taxon>
        <taxon>Zingiberaceae</taxon>
        <taxon>Zingiber</taxon>
    </lineage>
</organism>
<feature type="compositionally biased region" description="Polar residues" evidence="1">
    <location>
        <begin position="140"/>
        <end position="152"/>
    </location>
</feature>
<protein>
    <recommendedName>
        <fullName evidence="4">FCP1 homology domain-containing protein</fullName>
    </recommendedName>
</protein>
<feature type="compositionally biased region" description="Polar residues" evidence="1">
    <location>
        <begin position="60"/>
        <end position="77"/>
    </location>
</feature>
<feature type="compositionally biased region" description="Basic residues" evidence="1">
    <location>
        <begin position="101"/>
        <end position="114"/>
    </location>
</feature>
<evidence type="ECO:0000313" key="2">
    <source>
        <dbReference type="EMBL" id="KAG6480561.1"/>
    </source>
</evidence>
<feature type="region of interest" description="Disordered" evidence="1">
    <location>
        <begin position="1"/>
        <end position="124"/>
    </location>
</feature>
<keyword evidence="3" id="KW-1185">Reference proteome</keyword>
<evidence type="ECO:0000313" key="3">
    <source>
        <dbReference type="Proteomes" id="UP000734854"/>
    </source>
</evidence>
<feature type="region of interest" description="Disordered" evidence="1">
    <location>
        <begin position="140"/>
        <end position="234"/>
    </location>
</feature>
<feature type="compositionally biased region" description="Polar residues" evidence="1">
    <location>
        <begin position="193"/>
        <end position="225"/>
    </location>
</feature>
<proteinExistence type="predicted"/>
<dbReference type="Proteomes" id="UP000734854">
    <property type="component" value="Unassembled WGS sequence"/>
</dbReference>
<feature type="compositionally biased region" description="Low complexity" evidence="1">
    <location>
        <begin position="44"/>
        <end position="59"/>
    </location>
</feature>
<evidence type="ECO:0008006" key="4">
    <source>
        <dbReference type="Google" id="ProtNLM"/>
    </source>
</evidence>
<dbReference type="AlphaFoldDB" id="A0A8J5F8S5"/>
<reference evidence="2 3" key="1">
    <citation type="submission" date="2020-08" db="EMBL/GenBank/DDBJ databases">
        <title>Plant Genome Project.</title>
        <authorList>
            <person name="Zhang R.-G."/>
        </authorList>
    </citation>
    <scope>NUCLEOTIDE SEQUENCE [LARGE SCALE GENOMIC DNA]</scope>
    <source>
        <tissue evidence="2">Rhizome</tissue>
    </source>
</reference>
<feature type="compositionally biased region" description="Basic residues" evidence="1">
    <location>
        <begin position="154"/>
        <end position="169"/>
    </location>
</feature>
<evidence type="ECO:0000256" key="1">
    <source>
        <dbReference type="SAM" id="MobiDB-lite"/>
    </source>
</evidence>
<comment type="caution">
    <text evidence="2">The sequence shown here is derived from an EMBL/GenBank/DDBJ whole genome shotgun (WGS) entry which is preliminary data.</text>
</comment>
<dbReference type="EMBL" id="JACMSC010000016">
    <property type="protein sequence ID" value="KAG6480561.1"/>
    <property type="molecule type" value="Genomic_DNA"/>
</dbReference>
<feature type="compositionally biased region" description="Basic residues" evidence="1">
    <location>
        <begin position="26"/>
        <end position="38"/>
    </location>
</feature>
<sequence length="456" mass="50447">MVKRKCPDSGHLSHSRIKRRDTVEKRLRRVRRRNHINKRNFPDSSCSSPVSGSTIGSRSHNSQSRSHDTQVTNSKNKANSRDYEDGIVVSRVTEETQSHGNKSRRRYKRNRKNRSLGTEASNSCSRISDLVSVTHGCDNTVSLRNGSSSSPKVANRKIRRSRWRKRKPRDFHLADEIKRDVHPESSVKKSDSNKCSNQATPNKINRSSEMSASLSKSVFTNSSQGGKDEGRQRSYGGVDYGIKSAAATVSDANVSDIVSASNDFNPTTDIECGIAADVSPSSAIGHTNRRSLNNSSKDHCESISVGAPRLLTIGLKEGMSVHGRPYPYEDSACFSFQKENEAVHNEISAKFCGEECRLDIKDGVATQGTEALNCENTHADALTGQEKDDTPSDVTQNQDESVNLAVILTTEKLLSTSRKKLLVLDLNGLLADIVLYRRRTQKSYTRVGENLGQIFC</sequence>
<accession>A0A8J5F8S5</accession>
<feature type="compositionally biased region" description="Basic and acidic residues" evidence="1">
    <location>
        <begin position="170"/>
        <end position="192"/>
    </location>
</feature>